<proteinExistence type="predicted"/>
<organism evidence="1 2">
    <name type="scientific">Microbulbifer epialgicus</name>
    <dbReference type="NCBI Taxonomy" id="393907"/>
    <lineage>
        <taxon>Bacteria</taxon>
        <taxon>Pseudomonadati</taxon>
        <taxon>Pseudomonadota</taxon>
        <taxon>Gammaproteobacteria</taxon>
        <taxon>Cellvibrionales</taxon>
        <taxon>Microbulbiferaceae</taxon>
        <taxon>Microbulbifer</taxon>
    </lineage>
</organism>
<accession>A0ABV4P611</accession>
<comment type="caution">
    <text evidence="1">The sequence shown here is derived from an EMBL/GenBank/DDBJ whole genome shotgun (WGS) entry which is preliminary data.</text>
</comment>
<sequence>GYFFMPADPALIECALRVSEDIPETNILTYGTIESTIDVSVDSISYTREHDWEASEVSSEIDINTATAGESLPIELVDSQSTLAQSYEACINISGYFIQKLMDINGSDLDSYRNRSERFQAPQ</sequence>
<feature type="non-terminal residue" evidence="1">
    <location>
        <position position="1"/>
    </location>
</feature>
<name>A0ABV4P611_9GAMM</name>
<dbReference type="EMBL" id="JBGMEK010000145">
    <property type="protein sequence ID" value="MFA0813811.1"/>
    <property type="molecule type" value="Genomic_DNA"/>
</dbReference>
<keyword evidence="2" id="KW-1185">Reference proteome</keyword>
<dbReference type="Proteomes" id="UP001569428">
    <property type="component" value="Unassembled WGS sequence"/>
</dbReference>
<evidence type="ECO:0000313" key="1">
    <source>
        <dbReference type="EMBL" id="MFA0813811.1"/>
    </source>
</evidence>
<gene>
    <name evidence="1" type="ORF">ACCI49_23315</name>
</gene>
<reference evidence="1 2" key="1">
    <citation type="submission" date="2024-08" db="EMBL/GenBank/DDBJ databases">
        <authorList>
            <person name="Ishaq N."/>
        </authorList>
    </citation>
    <scope>NUCLEOTIDE SEQUENCE [LARGE SCALE GENOMIC DNA]</scope>
    <source>
        <strain evidence="1 2">DSM 18651</strain>
    </source>
</reference>
<evidence type="ECO:0000313" key="2">
    <source>
        <dbReference type="Proteomes" id="UP001569428"/>
    </source>
</evidence>
<protein>
    <submittedName>
        <fullName evidence="1">Uncharacterized protein</fullName>
    </submittedName>
</protein>